<keyword evidence="10" id="KW-0472">Membrane</keyword>
<dbReference type="PRINTS" id="PR00344">
    <property type="entry name" value="BCTRLSENSOR"/>
</dbReference>
<evidence type="ECO:0000256" key="7">
    <source>
        <dbReference type="ARBA" id="ARBA00022741"/>
    </source>
</evidence>
<keyword evidence="5" id="KW-0597">Phosphoprotein</keyword>
<accession>A0A1Z4VP20</accession>
<dbReference type="PROSITE" id="PS50109">
    <property type="entry name" value="HIS_KIN"/>
    <property type="match status" value="1"/>
</dbReference>
<dbReference type="KEGG" id="ttc:FOKN1_0841"/>
<comment type="subcellular location">
    <subcellularLocation>
        <location evidence="2">Cell membrane</location>
        <topology evidence="2">Multi-pass membrane protein</topology>
    </subcellularLocation>
</comment>
<dbReference type="SMART" id="SM00387">
    <property type="entry name" value="HATPase_c"/>
    <property type="match status" value="1"/>
</dbReference>
<dbReference type="InterPro" id="IPR036097">
    <property type="entry name" value="HisK_dim/P_sf"/>
</dbReference>
<keyword evidence="4" id="KW-1003">Cell membrane</keyword>
<keyword evidence="13" id="KW-1185">Reference proteome</keyword>
<dbReference type="AlphaFoldDB" id="A0A1Z4VP20"/>
<evidence type="ECO:0000256" key="1">
    <source>
        <dbReference type="ARBA" id="ARBA00000085"/>
    </source>
</evidence>
<dbReference type="Gene3D" id="1.10.287.130">
    <property type="match status" value="1"/>
</dbReference>
<feature type="transmembrane region" description="Helical" evidence="10">
    <location>
        <begin position="147"/>
        <end position="170"/>
    </location>
</feature>
<feature type="transmembrane region" description="Helical" evidence="10">
    <location>
        <begin position="39"/>
        <end position="59"/>
    </location>
</feature>
<sequence>MVSQTANLKRLFTLRTIAITGQVTAVIIAVELLDIRLPILPISTIIAALTLFNFLAWYALQRQWHRIQPDFFSHLLVDVIALSALLYFSGGASNPFVLLFLLPLTISATLLPGRYTWALAGATVICYTFLMRYHVDLTHAHGGSSSFDMHVLGMWLGFVLSSGLIAYFVVGMGKTMRQQADDLACAREQALRDEQMVARGMLAATTAHELSTPLATVSLITADLQEDCTDACPQIRQRLATLGTQVERCKAALSTLSASAGEIRLAGGGPMRADLFLQQLLREWKRSQPDTFVHTHWEDQCRTAPIMVDRMLNQALINILDNAAQASPDQVEWRAHIDQDELIMEILDRGAGLTSEAKQRVGKEPFTTKPEGMGLGLFLAHAVISRLGGYVTLFNRDGGGLCTRIQLPCLQLNDSSV</sequence>
<organism evidence="12 13">
    <name type="scientific">Thiohalobacter thiocyanaticus</name>
    <dbReference type="NCBI Taxonomy" id="585455"/>
    <lineage>
        <taxon>Bacteria</taxon>
        <taxon>Pseudomonadati</taxon>
        <taxon>Pseudomonadota</taxon>
        <taxon>Gammaproteobacteria</taxon>
        <taxon>Thiohalobacterales</taxon>
        <taxon>Thiohalobacteraceae</taxon>
        <taxon>Thiohalobacter</taxon>
    </lineage>
</organism>
<dbReference type="EC" id="2.7.13.3" evidence="3"/>
<feature type="transmembrane region" description="Helical" evidence="10">
    <location>
        <begin position="12"/>
        <end position="33"/>
    </location>
</feature>
<proteinExistence type="predicted"/>
<dbReference type="EMBL" id="AP018052">
    <property type="protein sequence ID" value="BAZ93243.1"/>
    <property type="molecule type" value="Genomic_DNA"/>
</dbReference>
<evidence type="ECO:0000259" key="11">
    <source>
        <dbReference type="PROSITE" id="PS50109"/>
    </source>
</evidence>
<dbReference type="InterPro" id="IPR003661">
    <property type="entry name" value="HisK_dim/P_dom"/>
</dbReference>
<evidence type="ECO:0000313" key="12">
    <source>
        <dbReference type="EMBL" id="BAZ93243.1"/>
    </source>
</evidence>
<dbReference type="Pfam" id="PF25323">
    <property type="entry name" value="6TM_PilS"/>
    <property type="match status" value="1"/>
</dbReference>
<dbReference type="Gene3D" id="3.30.565.10">
    <property type="entry name" value="Histidine kinase-like ATPase, C-terminal domain"/>
    <property type="match status" value="1"/>
</dbReference>
<evidence type="ECO:0000256" key="10">
    <source>
        <dbReference type="SAM" id="Phobius"/>
    </source>
</evidence>
<dbReference type="PANTHER" id="PTHR44936">
    <property type="entry name" value="SENSOR PROTEIN CREC"/>
    <property type="match status" value="1"/>
</dbReference>
<dbReference type="SUPFAM" id="SSF47384">
    <property type="entry name" value="Homodimeric domain of signal transducing histidine kinase"/>
    <property type="match status" value="1"/>
</dbReference>
<evidence type="ECO:0000256" key="5">
    <source>
        <dbReference type="ARBA" id="ARBA00022553"/>
    </source>
</evidence>
<feature type="transmembrane region" description="Helical" evidence="10">
    <location>
        <begin position="118"/>
        <end position="135"/>
    </location>
</feature>
<evidence type="ECO:0000256" key="9">
    <source>
        <dbReference type="ARBA" id="ARBA00022840"/>
    </source>
</evidence>
<dbReference type="Proteomes" id="UP000218765">
    <property type="component" value="Chromosome"/>
</dbReference>
<keyword evidence="6" id="KW-0808">Transferase</keyword>
<protein>
    <recommendedName>
        <fullName evidence="3">histidine kinase</fullName>
        <ecNumber evidence="3">2.7.13.3</ecNumber>
    </recommendedName>
</protein>
<evidence type="ECO:0000256" key="2">
    <source>
        <dbReference type="ARBA" id="ARBA00004651"/>
    </source>
</evidence>
<keyword evidence="8 12" id="KW-0418">Kinase</keyword>
<keyword evidence="10" id="KW-1133">Transmembrane helix</keyword>
<evidence type="ECO:0000256" key="3">
    <source>
        <dbReference type="ARBA" id="ARBA00012438"/>
    </source>
</evidence>
<dbReference type="InterPro" id="IPR050980">
    <property type="entry name" value="2C_sensor_his_kinase"/>
</dbReference>
<evidence type="ECO:0000256" key="6">
    <source>
        <dbReference type="ARBA" id="ARBA00022679"/>
    </source>
</evidence>
<dbReference type="PANTHER" id="PTHR44936:SF10">
    <property type="entry name" value="SENSOR PROTEIN RSTB"/>
    <property type="match status" value="1"/>
</dbReference>
<dbReference type="GO" id="GO:0005886">
    <property type="term" value="C:plasma membrane"/>
    <property type="evidence" value="ECO:0007669"/>
    <property type="project" value="UniProtKB-SubCell"/>
</dbReference>
<name>A0A1Z4VP20_9GAMM</name>
<dbReference type="InterPro" id="IPR036890">
    <property type="entry name" value="HATPase_C_sf"/>
</dbReference>
<dbReference type="InterPro" id="IPR005467">
    <property type="entry name" value="His_kinase_dom"/>
</dbReference>
<keyword evidence="9" id="KW-0067">ATP-binding</keyword>
<dbReference type="SUPFAM" id="SSF55874">
    <property type="entry name" value="ATPase domain of HSP90 chaperone/DNA topoisomerase II/histidine kinase"/>
    <property type="match status" value="1"/>
</dbReference>
<evidence type="ECO:0000256" key="8">
    <source>
        <dbReference type="ARBA" id="ARBA00022777"/>
    </source>
</evidence>
<dbReference type="CDD" id="cd00082">
    <property type="entry name" value="HisKA"/>
    <property type="match status" value="1"/>
</dbReference>
<dbReference type="GO" id="GO:0005524">
    <property type="term" value="F:ATP binding"/>
    <property type="evidence" value="ECO:0007669"/>
    <property type="project" value="UniProtKB-KW"/>
</dbReference>
<gene>
    <name evidence="12" type="ORF">FOKN1_0841</name>
</gene>
<dbReference type="InterPro" id="IPR004358">
    <property type="entry name" value="Sig_transdc_His_kin-like_C"/>
</dbReference>
<dbReference type="Pfam" id="PF02518">
    <property type="entry name" value="HATPase_c"/>
    <property type="match status" value="1"/>
</dbReference>
<keyword evidence="7" id="KW-0547">Nucleotide-binding</keyword>
<comment type="catalytic activity">
    <reaction evidence="1">
        <text>ATP + protein L-histidine = ADP + protein N-phospho-L-histidine.</text>
        <dbReference type="EC" id="2.7.13.3"/>
    </reaction>
</comment>
<evidence type="ECO:0000256" key="4">
    <source>
        <dbReference type="ARBA" id="ARBA00022475"/>
    </source>
</evidence>
<reference evidence="12 13" key="1">
    <citation type="submission" date="2017-05" db="EMBL/GenBank/DDBJ databases">
        <title>Thiocyanate degradation by Thiohalobacter thiocyanaticus FOKN1.</title>
        <authorList>
            <person name="Oshiki M."/>
            <person name="Fukushima T."/>
            <person name="Kawano S."/>
            <person name="Nakagawa J."/>
        </authorList>
    </citation>
    <scope>NUCLEOTIDE SEQUENCE [LARGE SCALE GENOMIC DNA]</scope>
    <source>
        <strain evidence="12 13">FOKN1</strain>
    </source>
</reference>
<evidence type="ECO:0000313" key="13">
    <source>
        <dbReference type="Proteomes" id="UP000218765"/>
    </source>
</evidence>
<feature type="domain" description="Histidine kinase" evidence="11">
    <location>
        <begin position="205"/>
        <end position="411"/>
    </location>
</feature>
<dbReference type="InterPro" id="IPR003594">
    <property type="entry name" value="HATPase_dom"/>
</dbReference>
<keyword evidence="10" id="KW-0812">Transmembrane</keyword>
<dbReference type="GO" id="GO:0000155">
    <property type="term" value="F:phosphorelay sensor kinase activity"/>
    <property type="evidence" value="ECO:0007669"/>
    <property type="project" value="InterPro"/>
</dbReference>